<dbReference type="AlphaFoldDB" id="A0A1I3A8K5"/>
<name>A0A1I3A8K5_9SPHI</name>
<gene>
    <name evidence="1" type="ORF">SAMN04489864_11386</name>
</gene>
<sequence length="62" mass="6858">MEETSLAGKLLEPVEGKASTDDWYILSSDGRIFKGYGDASKLIFILEAFKDFASTNKVEPAR</sequence>
<accession>A0A1I3A8K5</accession>
<reference evidence="1 2" key="1">
    <citation type="submission" date="2016-10" db="EMBL/GenBank/DDBJ databases">
        <authorList>
            <person name="de Groot N.N."/>
        </authorList>
    </citation>
    <scope>NUCLEOTIDE SEQUENCE [LARGE SCALE GENOMIC DNA]</scope>
    <source>
        <strain evidence="1 2">DSM 18684</strain>
    </source>
</reference>
<evidence type="ECO:0000313" key="2">
    <source>
        <dbReference type="Proteomes" id="UP000199666"/>
    </source>
</evidence>
<dbReference type="EMBL" id="FOPP01000013">
    <property type="protein sequence ID" value="SFH46443.1"/>
    <property type="molecule type" value="Genomic_DNA"/>
</dbReference>
<keyword evidence="2" id="KW-1185">Reference proteome</keyword>
<protein>
    <submittedName>
        <fullName evidence="1">Immunity protein 53</fullName>
    </submittedName>
</protein>
<proteinExistence type="predicted"/>
<evidence type="ECO:0000313" key="1">
    <source>
        <dbReference type="EMBL" id="SFH46443.1"/>
    </source>
</evidence>
<dbReference type="Proteomes" id="UP000199666">
    <property type="component" value="Unassembled WGS sequence"/>
</dbReference>
<organism evidence="1 2">
    <name type="scientific">Pedobacter insulae</name>
    <dbReference type="NCBI Taxonomy" id="414048"/>
    <lineage>
        <taxon>Bacteria</taxon>
        <taxon>Pseudomonadati</taxon>
        <taxon>Bacteroidota</taxon>
        <taxon>Sphingobacteriia</taxon>
        <taxon>Sphingobacteriales</taxon>
        <taxon>Sphingobacteriaceae</taxon>
        <taxon>Pedobacter</taxon>
    </lineage>
</organism>